<evidence type="ECO:0000256" key="2">
    <source>
        <dbReference type="ARBA" id="ARBA00022679"/>
    </source>
</evidence>
<dbReference type="PANTHER" id="PTHR12526">
    <property type="entry name" value="GLYCOSYLTRANSFERASE"/>
    <property type="match status" value="1"/>
</dbReference>
<dbReference type="Pfam" id="PF13692">
    <property type="entry name" value="Glyco_trans_1_4"/>
    <property type="match status" value="1"/>
</dbReference>
<evidence type="ECO:0000256" key="1">
    <source>
        <dbReference type="ARBA" id="ARBA00022676"/>
    </source>
</evidence>
<evidence type="ECO:0000313" key="3">
    <source>
        <dbReference type="EMBL" id="CAB4184365.1"/>
    </source>
</evidence>
<dbReference type="PANTHER" id="PTHR12526:SF510">
    <property type="entry name" value="D-INOSITOL 3-PHOSPHATE GLYCOSYLTRANSFERASE"/>
    <property type="match status" value="1"/>
</dbReference>
<dbReference type="SUPFAM" id="SSF53756">
    <property type="entry name" value="UDP-Glycosyltransferase/glycogen phosphorylase"/>
    <property type="match status" value="1"/>
</dbReference>
<dbReference type="EMBL" id="LR797067">
    <property type="protein sequence ID" value="CAB4184365.1"/>
    <property type="molecule type" value="Genomic_DNA"/>
</dbReference>
<accession>A0A6J5SLH0</accession>
<dbReference type="EMBL" id="LR797421">
    <property type="protein sequence ID" value="CAB4215244.1"/>
    <property type="molecule type" value="Genomic_DNA"/>
</dbReference>
<name>A0A6J5SLH0_9CAUD</name>
<reference evidence="4" key="1">
    <citation type="submission" date="2020-05" db="EMBL/GenBank/DDBJ databases">
        <authorList>
            <person name="Chiriac C."/>
            <person name="Salcher M."/>
            <person name="Ghai R."/>
            <person name="Kavagutti S V."/>
        </authorList>
    </citation>
    <scope>NUCLEOTIDE SEQUENCE</scope>
</reference>
<evidence type="ECO:0000313" key="4">
    <source>
        <dbReference type="EMBL" id="CAB4215244.1"/>
    </source>
</evidence>
<dbReference type="Gene3D" id="3.40.50.2000">
    <property type="entry name" value="Glycogen Phosphorylase B"/>
    <property type="match status" value="1"/>
</dbReference>
<protein>
    <submittedName>
        <fullName evidence="4">Glycosyl transferase, family 1</fullName>
    </submittedName>
</protein>
<gene>
    <name evidence="3" type="ORF">UFOVP1121_8</name>
    <name evidence="4" type="ORF">UFOVP1482_7</name>
</gene>
<keyword evidence="2 4" id="KW-0808">Transferase</keyword>
<sequence length="402" mass="44561">MSNKRKPTKPLKKRSEARAILWNSNSPWARTGYGAQTAQAITRLQAAGHQVAVSSNYGLEGTTLDWHGVRQYPRGFEMHSNDVVPANYHAWRHEHSALDPLLITLYDVYIFKGQQWDDVDQIASWVPIDHAPVPPDVAAWCRRPNVTPIAMSRFGEAILNHADIDCLYVPHAIEEIFKPTESISAGGKDLTGREFMGIADDRFVFGMVSANKGAYPPRKAFPETFLAFSMFAKHHDDAVLYIHTEDRGGMGGINLRELATACNIPDEQIVFVDQYVYRSGIGNDLLAAIYTAMDTLLICSMGEGFGVPQIEAQACGTPVICTNASASPELLGDGWLVEGQPFWDSPQRAWMTTPGIPSIIEAMEAAYARGRGRSQMAQDFVAQYGADFVFDNYWLPAMEALR</sequence>
<proteinExistence type="predicted"/>
<keyword evidence="1" id="KW-0328">Glycosyltransferase</keyword>
<dbReference type="GO" id="GO:0016757">
    <property type="term" value="F:glycosyltransferase activity"/>
    <property type="evidence" value="ECO:0007669"/>
    <property type="project" value="UniProtKB-KW"/>
</dbReference>
<organism evidence="4">
    <name type="scientific">uncultured Caudovirales phage</name>
    <dbReference type="NCBI Taxonomy" id="2100421"/>
    <lineage>
        <taxon>Viruses</taxon>
        <taxon>Duplodnaviria</taxon>
        <taxon>Heunggongvirae</taxon>
        <taxon>Uroviricota</taxon>
        <taxon>Caudoviricetes</taxon>
        <taxon>Peduoviridae</taxon>
        <taxon>Maltschvirus</taxon>
        <taxon>Maltschvirus maltsch</taxon>
    </lineage>
</organism>